<dbReference type="PhylomeDB" id="A0A0A2KZR4"/>
<dbReference type="STRING" id="40296.A0A0A2KZR4"/>
<feature type="domain" description="Aminoglycoside phosphotransferase" evidence="1">
    <location>
        <begin position="61"/>
        <end position="304"/>
    </location>
</feature>
<comment type="caution">
    <text evidence="2">The sequence shown here is derived from an EMBL/GenBank/DDBJ whole genome shotgun (WGS) entry which is preliminary data.</text>
</comment>
<gene>
    <name evidence="2" type="ORF">PITC_069560</name>
</gene>
<reference evidence="2 3" key="1">
    <citation type="journal article" date="2015" name="Mol. Plant Microbe Interact.">
        <title>Genome, transcriptome, and functional analyses of Penicillium expansum provide new insights into secondary metabolism and pathogenicity.</title>
        <authorList>
            <person name="Ballester A.R."/>
            <person name="Marcet-Houben M."/>
            <person name="Levin E."/>
            <person name="Sela N."/>
            <person name="Selma-Lazaro C."/>
            <person name="Carmona L."/>
            <person name="Wisniewski M."/>
            <person name="Droby S."/>
            <person name="Gonzalez-Candelas L."/>
            <person name="Gabaldon T."/>
        </authorList>
    </citation>
    <scope>NUCLEOTIDE SEQUENCE [LARGE SCALE GENOMIC DNA]</scope>
    <source>
        <strain evidence="2 3">PHI-1</strain>
    </source>
</reference>
<dbReference type="AlphaFoldDB" id="A0A0A2KZR4"/>
<name>A0A0A2KZR4_PENIT</name>
<dbReference type="GO" id="GO:0016740">
    <property type="term" value="F:transferase activity"/>
    <property type="evidence" value="ECO:0007669"/>
    <property type="project" value="UniProtKB-KW"/>
</dbReference>
<protein>
    <submittedName>
        <fullName evidence="2">Aminoglycoside phosphotransferase</fullName>
    </submittedName>
</protein>
<organism evidence="2 3">
    <name type="scientific">Penicillium italicum</name>
    <name type="common">Blue mold</name>
    <dbReference type="NCBI Taxonomy" id="40296"/>
    <lineage>
        <taxon>Eukaryota</taxon>
        <taxon>Fungi</taxon>
        <taxon>Dikarya</taxon>
        <taxon>Ascomycota</taxon>
        <taxon>Pezizomycotina</taxon>
        <taxon>Eurotiomycetes</taxon>
        <taxon>Eurotiomycetidae</taxon>
        <taxon>Eurotiales</taxon>
        <taxon>Aspergillaceae</taxon>
        <taxon>Penicillium</taxon>
    </lineage>
</organism>
<dbReference type="Proteomes" id="UP000030104">
    <property type="component" value="Unassembled WGS sequence"/>
</dbReference>
<dbReference type="OrthoDB" id="10003767at2759"/>
<dbReference type="PANTHER" id="PTHR36091">
    <property type="entry name" value="ALTERED INHERITANCE OF MITOCHONDRIA PROTEIN 9, MITOCHONDRIAL"/>
    <property type="match status" value="1"/>
</dbReference>
<proteinExistence type="predicted"/>
<evidence type="ECO:0000313" key="2">
    <source>
        <dbReference type="EMBL" id="KGO72433.1"/>
    </source>
</evidence>
<accession>A0A0A2KZR4</accession>
<dbReference type="Gene3D" id="3.90.1200.10">
    <property type="match status" value="2"/>
</dbReference>
<dbReference type="InterPro" id="IPR011009">
    <property type="entry name" value="Kinase-like_dom_sf"/>
</dbReference>
<dbReference type="InterPro" id="IPR002575">
    <property type="entry name" value="Aminoglycoside_PTrfase"/>
</dbReference>
<keyword evidence="2" id="KW-0808">Transferase</keyword>
<dbReference type="GO" id="GO:0005739">
    <property type="term" value="C:mitochondrion"/>
    <property type="evidence" value="ECO:0007669"/>
    <property type="project" value="UniProtKB-SubCell"/>
</dbReference>
<dbReference type="Pfam" id="PF01636">
    <property type="entry name" value="APH"/>
    <property type="match status" value="1"/>
</dbReference>
<dbReference type="InterPro" id="IPR051035">
    <property type="entry name" value="Mito_inheritance_9"/>
</dbReference>
<sequence length="863" mass="98805">MSPLRPIMSTNSTSWNTIQSFLQNCDSKTADCFNRTHWNELCRIASDVAGHLECVALDQVASGLNNIVRLLEFSDGSRWAARVHIGRNNSSNLSSTKLESEVATMQFIKEHCSLPVPRVFAYELNENNSVSAAFILMELLPGSVAMDALGGYETNRGVIPKKHRQTFYRSVAKYHVQLTSLRLSKIGTIVRNREGGYECGPLPGIGGPFDTATAFFEAWAESVKFKWDEETITRMMQRGPITAEQMVAIIQNFPTRIKAMASRLSSCDEGPFPLAHDDFLHSNIMVDERNFEVTGIIDWEGACTVPWELLAFPEFLTAMPVSFDLPQKYDQDGHPFDEELQEKWREREEYIEMVKSAELEDSLLSTCLSSKRNQAIAYCYGAYTSVGKLGFYDRVMTELEYRMVLTGLLFSRAAIPRTRMFARSISTIQKMPEPCDLFEYTSGRWIYNDKLRHRERRRVFNVPEFKRLAAVAIQQNGDDVIGFEKLAEGGFNRSFLITMRDGFQFVARIPYPVTEPKFLVVASEVATMDFMRAHGIPVPKVFGYSADADNSADRDSLAVLTAGAAKEIAYLKKFGQPLQPFQRLHRELYDYQAQSHFEHIIALQKYLHIAPHLMPRGCPALQRPNIRHPDLQPNNIFISDDMEIKGIIDWQHTTILPFFLQCAIPDSLQNYGDKVSESLRIPTLPNNFDKMEDREKFQQTEILRRRQLHYLYVKMTADINPEHYEALTQEFSALRRRLFHHASDPWEGDNTTLKADLVTFFTKWTEVTSDARALCPISFTDDESMECLRLEQAQSEADEQYQACQEAIGVGHEGWVPVAHYDEAKACERKLRADALDAAETEEERTRIRENWIFDDFSEEDYT</sequence>
<dbReference type="SUPFAM" id="SSF56112">
    <property type="entry name" value="Protein kinase-like (PK-like)"/>
    <property type="match status" value="2"/>
</dbReference>
<evidence type="ECO:0000259" key="1">
    <source>
        <dbReference type="Pfam" id="PF01636"/>
    </source>
</evidence>
<keyword evidence="3" id="KW-1185">Reference proteome</keyword>
<dbReference type="PANTHER" id="PTHR36091:SF2">
    <property type="entry name" value="AMINOGLYCOSIDE PHOSPHOTRANSFERASE DOMAIN-CONTAINING PROTEIN"/>
    <property type="match status" value="1"/>
</dbReference>
<dbReference type="EMBL" id="JQGA01000883">
    <property type="protein sequence ID" value="KGO72433.1"/>
    <property type="molecule type" value="Genomic_DNA"/>
</dbReference>
<evidence type="ECO:0000313" key="3">
    <source>
        <dbReference type="Proteomes" id="UP000030104"/>
    </source>
</evidence>
<dbReference type="HOGENOM" id="CLU_331781_0_0_1"/>